<feature type="domain" description="Glycosyl transferase family 1" evidence="9">
    <location>
        <begin position="2920"/>
        <end position="3082"/>
    </location>
</feature>
<dbReference type="GO" id="GO:0016787">
    <property type="term" value="F:hydrolase activity"/>
    <property type="evidence" value="ECO:0007669"/>
    <property type="project" value="InterPro"/>
</dbReference>
<dbReference type="Gene3D" id="3.40.50.2000">
    <property type="entry name" value="Glycogen Phosphorylase B"/>
    <property type="match status" value="1"/>
</dbReference>
<dbReference type="Pfam" id="PF00149">
    <property type="entry name" value="Metallophos"/>
    <property type="match status" value="1"/>
</dbReference>
<keyword evidence="5" id="KW-0961">Cell wall biogenesis/degradation</keyword>
<dbReference type="InterPro" id="IPR029063">
    <property type="entry name" value="SAM-dependent_MTases_sf"/>
</dbReference>
<dbReference type="GO" id="GO:0071555">
    <property type="term" value="P:cell wall organization"/>
    <property type="evidence" value="ECO:0007669"/>
    <property type="project" value="UniProtKB-KW"/>
</dbReference>
<feature type="non-terminal residue" evidence="10">
    <location>
        <position position="4126"/>
    </location>
</feature>
<dbReference type="GO" id="GO:0008360">
    <property type="term" value="P:regulation of cell shape"/>
    <property type="evidence" value="ECO:0007669"/>
    <property type="project" value="UniProtKB-KW"/>
</dbReference>
<dbReference type="InterPro" id="IPR001296">
    <property type="entry name" value="Glyco_trans_1"/>
</dbReference>
<dbReference type="InterPro" id="IPR038063">
    <property type="entry name" value="Transpep_catalytic_dom"/>
</dbReference>
<comment type="caution">
    <text evidence="10">The sequence shown here is derived from an EMBL/GenBank/DDBJ whole genome shotgun (WGS) entry which is preliminary data.</text>
</comment>
<dbReference type="GO" id="GO:0016757">
    <property type="term" value="F:glycosyltransferase activity"/>
    <property type="evidence" value="ECO:0007669"/>
    <property type="project" value="InterPro"/>
</dbReference>
<feature type="transmembrane region" description="Helical" evidence="7">
    <location>
        <begin position="1876"/>
        <end position="1907"/>
    </location>
</feature>
<dbReference type="SUPFAM" id="SSF53756">
    <property type="entry name" value="UDP-Glycosyltransferase/glycogen phosphorylase"/>
    <property type="match status" value="1"/>
</dbReference>
<feature type="transmembrane region" description="Helical" evidence="7">
    <location>
        <begin position="1113"/>
        <end position="1129"/>
    </location>
</feature>
<feature type="domain" description="Calcineurin-like phosphoesterase" evidence="8">
    <location>
        <begin position="2126"/>
        <end position="2341"/>
    </location>
</feature>
<keyword evidence="3" id="KW-0133">Cell shape</keyword>
<organism evidence="10 11">
    <name type="scientific">candidate division Kazan bacterium</name>
    <dbReference type="NCBI Taxonomy" id="2202143"/>
    <lineage>
        <taxon>Bacteria</taxon>
        <taxon>Bacteria division Kazan-3B-28</taxon>
    </lineage>
</organism>
<dbReference type="PANTHER" id="PTHR12526">
    <property type="entry name" value="GLYCOSYLTRANSFERASE"/>
    <property type="match status" value="1"/>
</dbReference>
<keyword evidence="2" id="KW-0808">Transferase</keyword>
<dbReference type="Pfam" id="PF00534">
    <property type="entry name" value="Glycos_transf_1"/>
    <property type="match status" value="1"/>
</dbReference>
<dbReference type="Gene3D" id="3.40.50.150">
    <property type="entry name" value="Vaccinia Virus protein VP39"/>
    <property type="match status" value="1"/>
</dbReference>
<evidence type="ECO:0000256" key="6">
    <source>
        <dbReference type="SAM" id="MobiDB-lite"/>
    </source>
</evidence>
<evidence type="ECO:0000256" key="1">
    <source>
        <dbReference type="ARBA" id="ARBA00004752"/>
    </source>
</evidence>
<proteinExistence type="predicted"/>
<dbReference type="InterPro" id="IPR029052">
    <property type="entry name" value="Metallo-depent_PP-like"/>
</dbReference>
<feature type="transmembrane region" description="Helical" evidence="7">
    <location>
        <begin position="1396"/>
        <end position="1414"/>
    </location>
</feature>
<dbReference type="Proteomes" id="UP000281261">
    <property type="component" value="Unassembled WGS sequence"/>
</dbReference>
<dbReference type="InterPro" id="IPR004843">
    <property type="entry name" value="Calcineurin-like_PHP"/>
</dbReference>
<evidence type="ECO:0000259" key="9">
    <source>
        <dbReference type="Pfam" id="PF00534"/>
    </source>
</evidence>
<dbReference type="UniPathway" id="UPA00219"/>
<sequence>SNINVFFYYGSLRTLHGHIWVITASPPDISSSSVAGGRSSQRILNGFSSLSNSPNLTVYYPAVGGGHYPIDIGGVLEKTDFDYLIGADIYAVIGSPQTTFSLFKKHIQYCFDCLMQPHGCIRMKDEDAVWVYKVVLAGAQVEVVNKLLLKGIRKAFGDSFSSLSIHSPPLARKAGSSSGANRRWDGYSGRVNAGFRKDAVSSSLTSREKNIFFNLPPLRKRLYEIIQSGEFSRRELSDIVDGLFRDGRLRKQEQECLKLIINSDKVLGNRDIAASLGISLLQVNILLYGRKESLPVEGFYSRIENRIREYASEGDILAGGILKELRKYIKKNIVDFIFSSKHYPNNYKFLLEKVWKDIKEKRLISGWAVAIMNEKIKNPQCETKRIILSKKCSMSSGNSAYYRAKGLLQKRILRNNNTLLIDNIVDELYQEHFRGSFIHYLIPLDKSYYIFVKSLVSDMRIKAFRRLSRKEKIDVVLVHLFEKDSYKSIKSKYNYGKQTVYGFFNGRERYPCFYNGSLNILKETLEQKINLRKRSLPKEEIKRFWTKVRNTIYIPPAQFYEAYIGLVKALNSYDPAKNPNRMAYLIQKVKYALAAKQSEVGRRGFNPKVTRAIRKARMNLRQRLMHEPDQEEILKYLKACGVYLSSRELAEYLQHMNNNGFGFYSAPVFYGEREDKTGDNTIIMPPVSIHPDWLNDAAYYFTGECSDMSAVLDYKEAVARLNGYEKRLWMLHFEKGLSAADIGEIVGAKPAQVNNTIRRIKRKLKVEMERVPESETCFGNKGIRNRRSLPFIGEEEFRCAVRKSGFNKRKLTDFLKTNTKNLGRILVENNSLRRIYEEESLKITQKIMRETILKYGPNRPRLYKALGFSGTRFGEILRRYSQIKQYYDEVCSEWVDRILIGQGIFENLVREYGPRVKYISQDVLRVNKNFMENAVRKSKELQSILKRGTDKNTGSPKERGSNDNGGRNKNASSSINNPEEAEELKDSLMKKLRKEMELLNYIVYSLPDSKEDEEDMFSAVLKLQGVINELAEVISSHGMERVKDALSLDISLLPIKSLNNISVLDLLKSAFWLREGGLRADQKKLLSAEVDFLVELFVEDREKQGKLADKMKQGMWPLSFLSLVSFYRRKRIPSAGLLKHLRFPRLVVDKKSEQFSVLTPSFDLFKDNILRLFEKRAYLYIESQGYLHRSWGLESILDLFYRIRSGIPFDKLQEKLFIKGAETIADNLSGDVQKIGILKEVIEEEIRVSGGDSNIYWGYALAGRAYRIADILLQYPFSKADVIKLSYRYIGRCAQGILPGDVIQEFGVEIKKGEEGFFTGLLFPEERIKNRASSAVNNQVQKAKVINMADYRKRRRRFRRYFMAVSAVMVFGLPILGTYLINLFFGLEWRMLSDIFWPWLTLQLLSLMFFVLGMDKEIYRQIKRIYDRKRILHNRSGQKPTRTGSNTRSGSSPISIKDIRKGRITQAHRVGGTGLKNRRIPTLNMLLSGELSSLCLPAGQAGLAGAPLALGTACYSMVLAEWFSSLSIHAPPKSVYFGPTAYNCLPYNKYIRNELAEKTCRPRVSSIPVFSRQPDNLKSRKQSKVSHIPGRILSAVMDIDATITKDGARPSYYKNLTAIGKLPINRIPVLLISGAPIRRYVSARLYRDTEGDDYIEVVMDFGDDALENRAVEKIIKYMFSIKAKEFLRYLTVKGALGSEELVFDRQGRPHYKKIEEEAILFNPSEQYEIAKAAAIAWLMELDNRLGYNLTYTIEAIGKAGNVIEVIDMFEEALQKTGSKAVFWRMNTIVDITEHNSPISGHNVLARALELLKKQGFDLQRAGINAAAGDDYINFTRLHKAEIETGSYEYVFRMRHMVAIASSAISFNVKHRLKKKLILFTLLAFPGLMGYFLPYYLFFIGLIVYLSFLNRLIKMFMDNEHESVKDDIDFYNEHLRLMTSFDIESRKKARIKAEIDKLYMLLTYPNIDTSQVLKKIVKLERDLCSFRMHDHSMRYISVEEYLNRNFWEFKTKSSLFRKSISGQSPNKDNIRVIKTSFAKKRHYVAFVLKDDLPKAEFNNLVRLVALSSDMWYYISKYDLVIEVFKDRVKVRAKKFSISNKVSEAIKQVLTLYKQEPSWKIEDNVYHKYYIVSDTHIGDLSFGDYFTQKAENEFIAFLNKISEENAVLIINGDAFDLYKACIMHIVKRREKLFEKLNRLKEVIYIIGNHDADMQIQEVREVFYSALPDVKIRIFSEYYYNPAIGLYAEHGHVCDEYMHSKIMHYFDRFVYSIKKVLGWPYSRASEQVDMFFAKLDDWAFSVLCRFKLFRDRVFEYKVYNLLQKAMVVKQVLDANIIVFGHTHTRLFIDSEDIRKFMKENSVFKHFYVINTGSWVIPCLTSDDQWLHKAYITDINKLPKRQISTGANRIRSIFEIRKSGEIYYRTSDYFTDKDKSKFINGNNNASSSFLNKNRQLIAIQTFALILNAFLNAGKSRGKRGGSGENEAIKSQYLNNVSSSVISVDKNIYNLPAHIHKDGDIVSKSSRRRKAIEILKWINNSLFELRGRIVVDYGAGFWPFFAVEAAKYEANSIIVDTLPDVAMGGKFVRDVILGRVDKNNYVYDKSGSYLVSEMIEEHHPLEQNIIRSNIDINFGVRLEDLLNADKVGKNTVSVLWAGYVLTMIGEDEAERAMKGIYDALAPGGIFIADFKSPDIIGSSRLKIKRERLSDKEVYSDLVRAGFPEPSISMLPRIPGGDTLAEVEYLVIARKPGDIMSVAPKGLPLYPSLKQRQLRWAEHDKEAERKLNRCYFPWSRDTRRGALHSLINGFEFLSPEKQIEILTCLNDLTEDRDVADTASWVLSKIINEKLPKIKKMAKYASSSVLKMTRFDSVNHNQARFIMGGEDRASSPATRRGPPVDVRDDLLNRMLLLEYDLFDCVRLYYIDEFIIFNPSRPTELKGIFGLIEVMAKLKDDFEKGTVKKYPKLLMMGKNRAAPEVFKLIGKYSLNDYVLFKESAVPGVMAELYGLSDLTVLFSYDEALGLVLIESQALGVPVVATETGGIREVVKPEATGILVKYHQVDLFAQVIRYLILDEAARLVMGRKAKEFACRKFCPYVHIQRQEEFISNLIRCGKENSSSPAEQKPLSGNAQGRQCRLLYPYILKGIISKAYEKGLAEWEKETARLYALAPFDNRVRYSIWVYYINNLITDSEYNDILLGADKKRSGEIIANVKQRVTAGRKMLCNYVNQQIGYLLEGYGFLRGVDFGAVSGWVGKNKTDSHIIIISKLAGDVLRVWDAAFKQYADSKEYFCGGWKDYRKFILFYPDMDIEAFPWLTYEDRRFLRRIQSDLFMRGDNNPAGSSSVKTLDRIKNFGQTASSSSFESNQEKLVRLLFHSLANFDLKQFRRISRRLELEGITVFYIRGCKFRLWRRIFWNKFFIPQYLDTNIRVFKKDIGNFIKNGMRDWAIACYLAENIHMHGGWGHGVVIVKDVIEDELSKVKSRLKREIISYNIGPHQIPLAYALNKYWTSRRQPREEGLSGGGYVGVGLTTVKNMAQELTVFSDGKVYDAKAGKELFNRKSEPENITKIAARTVVLRAAENRFLNQRKNLSTSKIPWKKKSSSSIVNFGKTLIDKVVKTEQDRAGEFSSSALDNEANRLKKMLDDGARGRRPDILAVRSLLKEKPFLENRLWLLSDNKEYGFAPEEMRRQIKRLKTAIPYLKKASENIIAEWPGYNYLFLDRDAGLLYDTFRIVSGNKAKNAALIPSSRPLVYSYSSIFRKKHWPDYIPDLNADDFQKENWRRFFGQYGFSPQAIEAGKRFLFVDISSSGSIPFQLAAIFADVFDMSFVEVLKKMKTALLHRAGISMGKHGFRVEDIFSTDEVEELYFGQKSRPALFRHRFLNIFVNESLLLYHRVLEEVADYIEGAPKYHAKFSGLIRQEESVATSIEDREIDYSLIDPKGFSKVNPVAAMLLQIELLEIIAASSPQKTKSVFFQMASGRGLRIKKEGQVSTFDKKWKQSNSPMADKSQVIRSYVTRHKDTSRKNDTNIGRLTIDYGLSTVDYISAASPVDEQSHQVTSHQVTSVKRNTQGAKRIAHGGIAAVSKGCSSSITLQEMLAEADRINNDEAEGVKDVLKKFIKSVVEKAEMFE</sequence>
<dbReference type="Gene3D" id="1.20.140.160">
    <property type="match status" value="1"/>
</dbReference>
<dbReference type="CDD" id="cd03801">
    <property type="entry name" value="GT4_PimA-like"/>
    <property type="match status" value="1"/>
</dbReference>
<accession>A0A420ZCB9</accession>
<dbReference type="Gene3D" id="2.40.440.10">
    <property type="entry name" value="L,D-transpeptidase catalytic domain-like"/>
    <property type="match status" value="1"/>
</dbReference>
<keyword evidence="4" id="KW-0573">Peptidoglycan synthesis</keyword>
<dbReference type="EMBL" id="QMNG01000015">
    <property type="protein sequence ID" value="RLC37031.1"/>
    <property type="molecule type" value="Genomic_DNA"/>
</dbReference>
<protein>
    <submittedName>
        <fullName evidence="10">Uncharacterized protein</fullName>
    </submittedName>
</protein>
<keyword evidence="7" id="KW-0472">Membrane</keyword>
<evidence type="ECO:0000313" key="10">
    <source>
        <dbReference type="EMBL" id="RLC37031.1"/>
    </source>
</evidence>
<dbReference type="SUPFAM" id="SSF56300">
    <property type="entry name" value="Metallo-dependent phosphatases"/>
    <property type="match status" value="1"/>
</dbReference>
<dbReference type="Gene3D" id="3.60.21.10">
    <property type="match status" value="1"/>
</dbReference>
<gene>
    <name evidence="10" type="ORF">DRH29_03205</name>
</gene>
<evidence type="ECO:0000256" key="7">
    <source>
        <dbReference type="SAM" id="Phobius"/>
    </source>
</evidence>
<feature type="compositionally biased region" description="Polar residues" evidence="6">
    <location>
        <begin position="962"/>
        <end position="977"/>
    </location>
</feature>
<name>A0A420ZCB9_UNCK3</name>
<evidence type="ECO:0000256" key="3">
    <source>
        <dbReference type="ARBA" id="ARBA00022960"/>
    </source>
</evidence>
<evidence type="ECO:0000313" key="11">
    <source>
        <dbReference type="Proteomes" id="UP000281261"/>
    </source>
</evidence>
<comment type="pathway">
    <text evidence="1">Cell wall biogenesis; peptidoglycan biosynthesis.</text>
</comment>
<dbReference type="InterPro" id="IPR005490">
    <property type="entry name" value="LD_TPept_cat_dom"/>
</dbReference>
<dbReference type="CDD" id="cd16913">
    <property type="entry name" value="YkuD_like"/>
    <property type="match status" value="1"/>
</dbReference>
<evidence type="ECO:0000256" key="5">
    <source>
        <dbReference type="ARBA" id="ARBA00023316"/>
    </source>
</evidence>
<evidence type="ECO:0000256" key="2">
    <source>
        <dbReference type="ARBA" id="ARBA00022679"/>
    </source>
</evidence>
<feature type="non-terminal residue" evidence="10">
    <location>
        <position position="1"/>
    </location>
</feature>
<keyword evidence="7" id="KW-0812">Transmembrane</keyword>
<evidence type="ECO:0000259" key="8">
    <source>
        <dbReference type="Pfam" id="PF00149"/>
    </source>
</evidence>
<dbReference type="SUPFAM" id="SSF53335">
    <property type="entry name" value="S-adenosyl-L-methionine-dependent methyltransferases"/>
    <property type="match status" value="1"/>
</dbReference>
<dbReference type="GO" id="GO:0009252">
    <property type="term" value="P:peptidoglycan biosynthetic process"/>
    <property type="evidence" value="ECO:0007669"/>
    <property type="project" value="UniProtKB-UniPathway"/>
</dbReference>
<reference evidence="10 11" key="1">
    <citation type="submission" date="2018-06" db="EMBL/GenBank/DDBJ databases">
        <title>Extensive metabolic versatility and redundancy in microbially diverse, dynamic hydrothermal sediments.</title>
        <authorList>
            <person name="Dombrowski N."/>
            <person name="Teske A."/>
            <person name="Baker B.J."/>
        </authorList>
    </citation>
    <scope>NUCLEOTIDE SEQUENCE [LARGE SCALE GENOMIC DNA]</scope>
    <source>
        <strain evidence="10">B79_G16</strain>
    </source>
</reference>
<evidence type="ECO:0000256" key="4">
    <source>
        <dbReference type="ARBA" id="ARBA00022984"/>
    </source>
</evidence>
<feature type="transmembrane region" description="Helical" evidence="7">
    <location>
        <begin position="1361"/>
        <end position="1384"/>
    </location>
</feature>
<keyword evidence="7" id="KW-1133">Transmembrane helix</keyword>
<feature type="region of interest" description="Disordered" evidence="6">
    <location>
        <begin position="945"/>
        <end position="982"/>
    </location>
</feature>